<dbReference type="PANTHER" id="PTHR38479:SF2">
    <property type="entry name" value="WINGED HELIX DNA-BINDING DOMAIN-CONTAINING PROTEIN"/>
    <property type="match status" value="1"/>
</dbReference>
<name>A0ABU0EDD2_9CELL</name>
<dbReference type="PANTHER" id="PTHR38479">
    <property type="entry name" value="LMO0824 PROTEIN"/>
    <property type="match status" value="1"/>
</dbReference>
<evidence type="ECO:0000313" key="1">
    <source>
        <dbReference type="EMBL" id="MDQ0373273.1"/>
    </source>
</evidence>
<organism evidence="1 2">
    <name type="scientific">Cellulomonas humilata</name>
    <dbReference type="NCBI Taxonomy" id="144055"/>
    <lineage>
        <taxon>Bacteria</taxon>
        <taxon>Bacillati</taxon>
        <taxon>Actinomycetota</taxon>
        <taxon>Actinomycetes</taxon>
        <taxon>Micrococcales</taxon>
        <taxon>Cellulomonadaceae</taxon>
        <taxon>Cellulomonas</taxon>
    </lineage>
</organism>
<dbReference type="Pfam" id="PF06224">
    <property type="entry name" value="AlkZ-like"/>
    <property type="match status" value="1"/>
</dbReference>
<evidence type="ECO:0008006" key="3">
    <source>
        <dbReference type="Google" id="ProtNLM"/>
    </source>
</evidence>
<dbReference type="EMBL" id="JAUSVB010000002">
    <property type="protein sequence ID" value="MDQ0373273.1"/>
    <property type="molecule type" value="Genomic_DNA"/>
</dbReference>
<dbReference type="InterPro" id="IPR009351">
    <property type="entry name" value="AlkZ-like"/>
</dbReference>
<dbReference type="Proteomes" id="UP001239626">
    <property type="component" value="Unassembled WGS sequence"/>
</dbReference>
<gene>
    <name evidence="1" type="ORF">J2X26_001584</name>
</gene>
<accession>A0ABU0EDD2</accession>
<protein>
    <recommendedName>
        <fullName evidence="3">Winged helix DNA-binding domain-containing protein</fullName>
    </recommendedName>
</protein>
<dbReference type="RefSeq" id="WP_307491243.1">
    <property type="nucleotide sequence ID" value="NZ_JAUSVB010000002.1"/>
</dbReference>
<proteinExistence type="predicted"/>
<comment type="caution">
    <text evidence="1">The sequence shown here is derived from an EMBL/GenBank/DDBJ whole genome shotgun (WGS) entry which is preliminary data.</text>
</comment>
<evidence type="ECO:0000313" key="2">
    <source>
        <dbReference type="Proteomes" id="UP001239626"/>
    </source>
</evidence>
<reference evidence="1 2" key="1">
    <citation type="submission" date="2023-07" db="EMBL/GenBank/DDBJ databases">
        <title>Sorghum-associated microbial communities from plants grown in Nebraska, USA.</title>
        <authorList>
            <person name="Schachtman D."/>
        </authorList>
    </citation>
    <scope>NUCLEOTIDE SEQUENCE [LARGE SCALE GENOMIC DNA]</scope>
    <source>
        <strain evidence="1 2">BE332</strain>
    </source>
</reference>
<keyword evidence="2" id="KW-1185">Reference proteome</keyword>
<sequence>MPDLLTRAHLNRALLARQHLLERRSGPAIEMVDHLVGLQAQNAWSPYVGLWSRVAGFRTEELGEAFWDRTVTRIAVMRSTIHLVTAADALLLPGLIAPLHAKDLLVNTQHSAALRTVDVAEVTAAARALVEAEPRVTTELGRLLAERWPGVGPSTLAYAARGTLPLVQVPPRGVWGRSGATTWTTAWTWFGPEQTAAAPDLADPDVLAVEQERFVRRYLGAFGPASVADLQNWSGLTGMRSVVDRLDLVRYRADPSPGAVREREVLDLPGLALPDPDVPAPVRFLADYDNVLLGHADRTRIISPERRPYLASPNGVVPATFLLDGRVAGTWDVPRDPKQRGPVTLTVRPFARPTASQRDELQAEAEALVEVMASTADERRVVVVTPDGSQPAVAST</sequence>